<dbReference type="AlphaFoldDB" id="A0A9D1ADG3"/>
<keyword evidence="1" id="KW-1133">Transmembrane helix</keyword>
<feature type="transmembrane region" description="Helical" evidence="1">
    <location>
        <begin position="35"/>
        <end position="52"/>
    </location>
</feature>
<feature type="transmembrane region" description="Helical" evidence="1">
    <location>
        <begin position="121"/>
        <end position="145"/>
    </location>
</feature>
<dbReference type="Pfam" id="PF19554">
    <property type="entry name" value="DUF6077"/>
    <property type="match status" value="1"/>
</dbReference>
<dbReference type="InterPro" id="IPR045723">
    <property type="entry name" value="DUF6077"/>
</dbReference>
<feature type="transmembrane region" description="Helical" evidence="1">
    <location>
        <begin position="182"/>
        <end position="199"/>
    </location>
</feature>
<feature type="transmembrane region" description="Helical" evidence="1">
    <location>
        <begin position="151"/>
        <end position="170"/>
    </location>
</feature>
<proteinExistence type="predicted"/>
<dbReference type="EMBL" id="DVGK01000097">
    <property type="protein sequence ID" value="HIR13954.1"/>
    <property type="molecule type" value="Genomic_DNA"/>
</dbReference>
<comment type="caution">
    <text evidence="2">The sequence shown here is derived from an EMBL/GenBank/DDBJ whole genome shotgun (WGS) entry which is preliminary data.</text>
</comment>
<evidence type="ECO:0000313" key="2">
    <source>
        <dbReference type="EMBL" id="HIR13954.1"/>
    </source>
</evidence>
<feature type="transmembrane region" description="Helical" evidence="1">
    <location>
        <begin position="253"/>
        <end position="273"/>
    </location>
</feature>
<sequence>MLILISAAFLITGAPHLKAALSSVKVFLSGRGKYVLAALLALILIQVVWFNLNDETYAIWDQSYYLGDTATSLYTNTISQYNPYTGRILDFLNTEYLLETYQNHGSVMCQLFSVHPMIENLTVMASVVIILYQLLFYEIGMLLFHNNRCKSILLVFFLFLLNVFSFNLYTPAEFLMIRPSEGKTILAVLIIPALFYLFLCAAQKPGPRSGWVYSFLVILGSFGLNMSSIFMIPFEISALYLPLSLKKRSPRILGQYLLCLLPCIFFAALYVITKNYWIIYTGR</sequence>
<dbReference type="Proteomes" id="UP000886757">
    <property type="component" value="Unassembled WGS sequence"/>
</dbReference>
<gene>
    <name evidence="2" type="ORF">IAB31_08540</name>
</gene>
<keyword evidence="1" id="KW-0812">Transmembrane</keyword>
<reference evidence="2" key="2">
    <citation type="journal article" date="2021" name="PeerJ">
        <title>Extensive microbial diversity within the chicken gut microbiome revealed by metagenomics and culture.</title>
        <authorList>
            <person name="Gilroy R."/>
            <person name="Ravi A."/>
            <person name="Getino M."/>
            <person name="Pursley I."/>
            <person name="Horton D.L."/>
            <person name="Alikhan N.F."/>
            <person name="Baker D."/>
            <person name="Gharbi K."/>
            <person name="Hall N."/>
            <person name="Watson M."/>
            <person name="Adriaenssens E.M."/>
            <person name="Foster-Nyarko E."/>
            <person name="Jarju S."/>
            <person name="Secka A."/>
            <person name="Antonio M."/>
            <person name="Oren A."/>
            <person name="Chaudhuri R.R."/>
            <person name="La Ragione R."/>
            <person name="Hildebrand F."/>
            <person name="Pallen M.J."/>
        </authorList>
    </citation>
    <scope>NUCLEOTIDE SEQUENCE</scope>
    <source>
        <strain evidence="2">ChiSjej4B22-8148</strain>
    </source>
</reference>
<name>A0A9D1ADG3_9FIRM</name>
<organism evidence="2 3">
    <name type="scientific">Candidatus Choladousia intestinavium</name>
    <dbReference type="NCBI Taxonomy" id="2840727"/>
    <lineage>
        <taxon>Bacteria</taxon>
        <taxon>Bacillati</taxon>
        <taxon>Bacillota</taxon>
        <taxon>Clostridia</taxon>
        <taxon>Lachnospirales</taxon>
        <taxon>Lachnospiraceae</taxon>
        <taxon>Lachnospiraceae incertae sedis</taxon>
        <taxon>Candidatus Choladousia</taxon>
    </lineage>
</organism>
<evidence type="ECO:0000313" key="3">
    <source>
        <dbReference type="Proteomes" id="UP000886757"/>
    </source>
</evidence>
<accession>A0A9D1ADG3</accession>
<evidence type="ECO:0000256" key="1">
    <source>
        <dbReference type="SAM" id="Phobius"/>
    </source>
</evidence>
<protein>
    <submittedName>
        <fullName evidence="2">Uncharacterized protein</fullName>
    </submittedName>
</protein>
<keyword evidence="1" id="KW-0472">Membrane</keyword>
<reference evidence="2" key="1">
    <citation type="submission" date="2020-10" db="EMBL/GenBank/DDBJ databases">
        <authorList>
            <person name="Gilroy R."/>
        </authorList>
    </citation>
    <scope>NUCLEOTIDE SEQUENCE</scope>
    <source>
        <strain evidence="2">ChiSjej4B22-8148</strain>
    </source>
</reference>
<feature type="transmembrane region" description="Helical" evidence="1">
    <location>
        <begin position="211"/>
        <end position="232"/>
    </location>
</feature>